<evidence type="ECO:0000313" key="3">
    <source>
        <dbReference type="EMBL" id="CAF1669020.1"/>
    </source>
</evidence>
<sequence>MVNLNDKDSTTAINIDNDWRCIRLTNMSPYDKDYISLTYDDDDWEHIQLPHYDEKKTQKFTSTCVSYWYRKRFDLRKKFDPHQQIYLHFESISNTNEPDDESDVKIPGITVW</sequence>
<dbReference type="EMBL" id="CAJNOI010005831">
    <property type="protein sequence ID" value="CAF1571107.1"/>
    <property type="molecule type" value="Genomic_DNA"/>
</dbReference>
<evidence type="ECO:0000313" key="1">
    <source>
        <dbReference type="EMBL" id="CAF1571085.1"/>
    </source>
</evidence>
<organism evidence="1 6">
    <name type="scientific">Adineta steineri</name>
    <dbReference type="NCBI Taxonomy" id="433720"/>
    <lineage>
        <taxon>Eukaryota</taxon>
        <taxon>Metazoa</taxon>
        <taxon>Spiralia</taxon>
        <taxon>Gnathifera</taxon>
        <taxon>Rotifera</taxon>
        <taxon>Eurotatoria</taxon>
        <taxon>Bdelloidea</taxon>
        <taxon>Adinetida</taxon>
        <taxon>Adinetidae</taxon>
        <taxon>Adineta</taxon>
    </lineage>
</organism>
<dbReference type="EMBL" id="CAJNOM010006241">
    <property type="protein sequence ID" value="CAF1669031.1"/>
    <property type="molecule type" value="Genomic_DNA"/>
</dbReference>
<feature type="non-terminal residue" evidence="1">
    <location>
        <position position="112"/>
    </location>
</feature>
<evidence type="ECO:0000313" key="5">
    <source>
        <dbReference type="Proteomes" id="UP000663832"/>
    </source>
</evidence>
<proteinExistence type="predicted"/>
<dbReference type="OrthoDB" id="10046447at2759"/>
<evidence type="ECO:0000313" key="4">
    <source>
        <dbReference type="EMBL" id="CAF1669031.1"/>
    </source>
</evidence>
<comment type="caution">
    <text evidence="1">The sequence shown here is derived from an EMBL/GenBank/DDBJ whole genome shotgun (WGS) entry which is preliminary data.</text>
</comment>
<evidence type="ECO:0000313" key="6">
    <source>
        <dbReference type="Proteomes" id="UP000663877"/>
    </source>
</evidence>
<keyword evidence="5" id="KW-1185">Reference proteome</keyword>
<dbReference type="EMBL" id="CAJNOI010005830">
    <property type="protein sequence ID" value="CAF1571085.1"/>
    <property type="molecule type" value="Genomic_DNA"/>
</dbReference>
<name>A0A815YK74_9BILA</name>
<reference evidence="1" key="1">
    <citation type="submission" date="2021-02" db="EMBL/GenBank/DDBJ databases">
        <authorList>
            <person name="Nowell W R."/>
        </authorList>
    </citation>
    <scope>NUCLEOTIDE SEQUENCE</scope>
</reference>
<dbReference type="Proteomes" id="UP000663877">
    <property type="component" value="Unassembled WGS sequence"/>
</dbReference>
<dbReference type="Gene3D" id="2.60.120.260">
    <property type="entry name" value="Galactose-binding domain-like"/>
    <property type="match status" value="1"/>
</dbReference>
<dbReference type="Proteomes" id="UP000663832">
    <property type="component" value="Unassembled WGS sequence"/>
</dbReference>
<dbReference type="InterPro" id="IPR008979">
    <property type="entry name" value="Galactose-bd-like_sf"/>
</dbReference>
<gene>
    <name evidence="1" type="ORF">BJG266_LOCUS47760</name>
    <name evidence="2" type="ORF">BJG266_LOCUS47762</name>
    <name evidence="3" type="ORF">QVE165_LOCUS64805</name>
    <name evidence="4" type="ORF">QVE165_LOCUS64807</name>
</gene>
<dbReference type="AlphaFoldDB" id="A0A815YK74"/>
<dbReference type="EMBL" id="CAJNOM010006240">
    <property type="protein sequence ID" value="CAF1669020.1"/>
    <property type="molecule type" value="Genomic_DNA"/>
</dbReference>
<accession>A0A815YK74</accession>
<dbReference type="SUPFAM" id="SSF49785">
    <property type="entry name" value="Galactose-binding domain-like"/>
    <property type="match status" value="1"/>
</dbReference>
<evidence type="ECO:0000313" key="2">
    <source>
        <dbReference type="EMBL" id="CAF1571107.1"/>
    </source>
</evidence>
<protein>
    <submittedName>
        <fullName evidence="1">Uncharacterized protein</fullName>
    </submittedName>
</protein>